<comment type="caution">
    <text evidence="6">The sequence shown here is derived from an EMBL/GenBank/DDBJ whole genome shotgun (WGS) entry which is preliminary data.</text>
</comment>
<dbReference type="GO" id="GO:0004577">
    <property type="term" value="F:N-acetylglucosaminyldiphosphodolichol N-acetylglucosaminyltransferase activity"/>
    <property type="evidence" value="ECO:0007669"/>
    <property type="project" value="TreeGrafter"/>
</dbReference>
<dbReference type="SUPFAM" id="SSF53756">
    <property type="entry name" value="UDP-Glycosyltransferase/glycogen phosphorylase"/>
    <property type="match status" value="1"/>
</dbReference>
<keyword evidence="7" id="KW-1185">Reference proteome</keyword>
<evidence type="ECO:0000256" key="3">
    <source>
        <dbReference type="ARBA" id="ARBA00022824"/>
    </source>
</evidence>
<dbReference type="GO" id="GO:0006488">
    <property type="term" value="P:dolichol-linked oligosaccharide biosynthetic process"/>
    <property type="evidence" value="ECO:0007669"/>
    <property type="project" value="InterPro"/>
</dbReference>
<dbReference type="AlphaFoldDB" id="A0A512NJ20"/>
<keyword evidence="6" id="KW-0808">Transferase</keyword>
<evidence type="ECO:0000313" key="7">
    <source>
        <dbReference type="Proteomes" id="UP000321058"/>
    </source>
</evidence>
<dbReference type="InterPro" id="IPR013969">
    <property type="entry name" value="Oligosacch_biosynth_Alg14"/>
</dbReference>
<dbReference type="Pfam" id="PF08660">
    <property type="entry name" value="Alg14"/>
    <property type="match status" value="1"/>
</dbReference>
<protein>
    <submittedName>
        <fullName evidence="6">UDP-N-acetylglucosamine--LPS N-acetylglucosamine transferase</fullName>
    </submittedName>
</protein>
<name>A0A512NJ20_9HYPH</name>
<keyword evidence="3" id="KW-0256">Endoplasmic reticulum</keyword>
<accession>A0A512NJ20</accession>
<dbReference type="PANTHER" id="PTHR12154">
    <property type="entry name" value="GLYCOSYL TRANSFERASE-RELATED"/>
    <property type="match status" value="1"/>
</dbReference>
<evidence type="ECO:0000256" key="1">
    <source>
        <dbReference type="ARBA" id="ARBA00004389"/>
    </source>
</evidence>
<dbReference type="Proteomes" id="UP000321058">
    <property type="component" value="Unassembled WGS sequence"/>
</dbReference>
<keyword evidence="4" id="KW-1133">Transmembrane helix</keyword>
<gene>
    <name evidence="6" type="primary">cpsF</name>
    <name evidence="6" type="ORF">RSO01_61140</name>
</gene>
<dbReference type="PANTHER" id="PTHR12154:SF4">
    <property type="entry name" value="UDP-N-ACETYLGLUCOSAMINE TRANSFERASE SUBUNIT ALG14 HOMOLOG"/>
    <property type="match status" value="1"/>
</dbReference>
<keyword evidence="5" id="KW-0472">Membrane</keyword>
<comment type="subcellular location">
    <subcellularLocation>
        <location evidence="1">Endoplasmic reticulum membrane</location>
        <topology evidence="1">Single-pass membrane protein</topology>
    </subcellularLocation>
</comment>
<keyword evidence="2" id="KW-0812">Transmembrane</keyword>
<proteinExistence type="predicted"/>
<dbReference type="EMBL" id="BKAJ01000114">
    <property type="protein sequence ID" value="GEP58948.1"/>
    <property type="molecule type" value="Genomic_DNA"/>
</dbReference>
<organism evidence="6 7">
    <name type="scientific">Reyranella soli</name>
    <dbReference type="NCBI Taxonomy" id="1230389"/>
    <lineage>
        <taxon>Bacteria</taxon>
        <taxon>Pseudomonadati</taxon>
        <taxon>Pseudomonadota</taxon>
        <taxon>Alphaproteobacteria</taxon>
        <taxon>Hyphomicrobiales</taxon>
        <taxon>Reyranellaceae</taxon>
        <taxon>Reyranella</taxon>
    </lineage>
</organism>
<evidence type="ECO:0000313" key="6">
    <source>
        <dbReference type="EMBL" id="GEP58948.1"/>
    </source>
</evidence>
<evidence type="ECO:0000256" key="5">
    <source>
        <dbReference type="ARBA" id="ARBA00023136"/>
    </source>
</evidence>
<evidence type="ECO:0000256" key="2">
    <source>
        <dbReference type="ARBA" id="ARBA00022692"/>
    </source>
</evidence>
<dbReference type="Gene3D" id="3.40.50.2000">
    <property type="entry name" value="Glycogen Phosphorylase B"/>
    <property type="match status" value="1"/>
</dbReference>
<evidence type="ECO:0000256" key="4">
    <source>
        <dbReference type="ARBA" id="ARBA00022989"/>
    </source>
</evidence>
<sequence>MSTPDAPPQAIADRSGKGATRVKRILAVASGGGHWADLCRLYPIFAGLDVAFVSVHRSYASQVSGHRFYVMRDVSRHDRWAIVVLIPQLVRVVLKERPDVVITTGSAPALFALALAKLLVRAKTIWIDQIANVEELSMSGSLARYVADVWLTQWPDLKSRRGPDYWGAVL</sequence>
<reference evidence="6 7" key="1">
    <citation type="submission" date="2019-07" db="EMBL/GenBank/DDBJ databases">
        <title>Whole genome shotgun sequence of Reyranella soli NBRC 108950.</title>
        <authorList>
            <person name="Hosoyama A."/>
            <person name="Uohara A."/>
            <person name="Ohji S."/>
            <person name="Ichikawa N."/>
        </authorList>
    </citation>
    <scope>NUCLEOTIDE SEQUENCE [LARGE SCALE GENOMIC DNA]</scope>
    <source>
        <strain evidence="6 7">NBRC 108950</strain>
    </source>
</reference>